<evidence type="ECO:0000256" key="4">
    <source>
        <dbReference type="ARBA" id="ARBA00022691"/>
    </source>
</evidence>
<dbReference type="SUPFAM" id="SSF53335">
    <property type="entry name" value="S-adenosyl-L-methionine-dependent methyltransferases"/>
    <property type="match status" value="1"/>
</dbReference>
<organism evidence="7 8">
    <name type="scientific">Limnospira maxima CS-328</name>
    <dbReference type="NCBI Taxonomy" id="513049"/>
    <lineage>
        <taxon>Bacteria</taxon>
        <taxon>Bacillati</taxon>
        <taxon>Cyanobacteriota</taxon>
        <taxon>Cyanophyceae</taxon>
        <taxon>Oscillatoriophycideae</taxon>
        <taxon>Oscillatoriales</taxon>
        <taxon>Sirenicapillariaceae</taxon>
        <taxon>Limnospira</taxon>
    </lineage>
</organism>
<keyword evidence="4" id="KW-0949">S-adenosyl-L-methionine</keyword>
<evidence type="ECO:0000259" key="6">
    <source>
        <dbReference type="Pfam" id="PF01555"/>
    </source>
</evidence>
<comment type="caution">
    <text evidence="7">The sequence shown here is derived from an EMBL/GenBank/DDBJ whole genome shotgun (WGS) entry which is preliminary data.</text>
</comment>
<keyword evidence="3" id="KW-0808">Transferase</keyword>
<dbReference type="GO" id="GO:0003677">
    <property type="term" value="F:DNA binding"/>
    <property type="evidence" value="ECO:0007669"/>
    <property type="project" value="InterPro"/>
</dbReference>
<name>B5VUV2_LIMMA</name>
<accession>B5VUV2</accession>
<dbReference type="InterPro" id="IPR002295">
    <property type="entry name" value="N4/N6-MTase_EcoPI_Mod-like"/>
</dbReference>
<dbReference type="Proteomes" id="UP000004061">
    <property type="component" value="Unassembled WGS sequence"/>
</dbReference>
<evidence type="ECO:0000256" key="2">
    <source>
        <dbReference type="ARBA" id="ARBA00022603"/>
    </source>
</evidence>
<dbReference type="PROSITE" id="PS00092">
    <property type="entry name" value="N6_MTASE"/>
    <property type="match status" value="1"/>
</dbReference>
<dbReference type="AlphaFoldDB" id="B5VUV2"/>
<reference evidence="7 8" key="1">
    <citation type="journal article" date="2011" name="Appl. Environ. Microbiol.">
        <title>Contribution of a Sodium Ion Gradient to Energy Conservation during Fermentation in the Cyanobacterium Arthrospira (Spirulina) maxima CS-328.</title>
        <authorList>
            <person name="Carrieri D."/>
            <person name="Ananyev G."/>
            <person name="Lenz O."/>
            <person name="Bryant D.A."/>
            <person name="Dismukes G.C."/>
        </authorList>
    </citation>
    <scope>NUCLEOTIDE SEQUENCE [LARGE SCALE GENOMIC DNA]</scope>
    <source>
        <strain evidence="7 8">CS-328</strain>
    </source>
</reference>
<comment type="similarity">
    <text evidence="1">Belongs to the N(4)/N(6)-methyltransferase family.</text>
</comment>
<dbReference type="GO" id="GO:0032259">
    <property type="term" value="P:methylation"/>
    <property type="evidence" value="ECO:0007669"/>
    <property type="project" value="UniProtKB-KW"/>
</dbReference>
<dbReference type="InterPro" id="IPR002941">
    <property type="entry name" value="DNA_methylase_N4/N6"/>
</dbReference>
<evidence type="ECO:0000256" key="3">
    <source>
        <dbReference type="ARBA" id="ARBA00022679"/>
    </source>
</evidence>
<dbReference type="RefSeq" id="WP_006668028.1">
    <property type="nucleotide sequence ID" value="NZ_ABYK01000002.1"/>
</dbReference>
<feature type="compositionally biased region" description="Basic and acidic residues" evidence="5">
    <location>
        <begin position="9"/>
        <end position="18"/>
    </location>
</feature>
<evidence type="ECO:0000313" key="8">
    <source>
        <dbReference type="Proteomes" id="UP000004061"/>
    </source>
</evidence>
<dbReference type="InterPro" id="IPR029063">
    <property type="entry name" value="SAM-dependent_MTases_sf"/>
</dbReference>
<evidence type="ECO:0000256" key="5">
    <source>
        <dbReference type="SAM" id="MobiDB-lite"/>
    </source>
</evidence>
<dbReference type="InterPro" id="IPR002052">
    <property type="entry name" value="DNA_methylase_N6_adenine_CS"/>
</dbReference>
<keyword evidence="8" id="KW-1185">Reference proteome</keyword>
<protein>
    <submittedName>
        <fullName evidence="7">DNA methylase N-4/N-6 domain protein</fullName>
    </submittedName>
</protein>
<proteinExistence type="inferred from homology"/>
<dbReference type="PRINTS" id="PR00506">
    <property type="entry name" value="D21N6MTFRASE"/>
</dbReference>
<feature type="region of interest" description="Disordered" evidence="5">
    <location>
        <begin position="1"/>
        <end position="43"/>
    </location>
</feature>
<dbReference type="GO" id="GO:0008170">
    <property type="term" value="F:N-methyltransferase activity"/>
    <property type="evidence" value="ECO:0007669"/>
    <property type="project" value="InterPro"/>
</dbReference>
<dbReference type="GO" id="GO:0005737">
    <property type="term" value="C:cytoplasm"/>
    <property type="evidence" value="ECO:0007669"/>
    <property type="project" value="TreeGrafter"/>
</dbReference>
<keyword evidence="2 7" id="KW-0489">Methyltransferase</keyword>
<gene>
    <name evidence="7" type="ORF">AmaxDRAFT_0286</name>
</gene>
<dbReference type="EMBL" id="ABYK01000002">
    <property type="protein sequence ID" value="EDZ96797.1"/>
    <property type="molecule type" value="Genomic_DNA"/>
</dbReference>
<feature type="domain" description="DNA methylase N-4/N-6" evidence="6">
    <location>
        <begin position="191"/>
        <end position="509"/>
    </location>
</feature>
<dbReference type="PANTHER" id="PTHR13370:SF16">
    <property type="entry name" value="SITE-SPECIFIC DNA-METHYLTRANSFERASE (ADENINE-SPECIFIC)"/>
    <property type="match status" value="1"/>
</dbReference>
<dbReference type="Pfam" id="PF01555">
    <property type="entry name" value="N6_N4_Mtase"/>
    <property type="match status" value="1"/>
</dbReference>
<evidence type="ECO:0000256" key="1">
    <source>
        <dbReference type="ARBA" id="ARBA00006594"/>
    </source>
</evidence>
<dbReference type="Gene3D" id="3.40.50.150">
    <property type="entry name" value="Vaccinia Virus protein VP39"/>
    <property type="match status" value="1"/>
</dbReference>
<dbReference type="PANTHER" id="PTHR13370">
    <property type="entry name" value="RNA METHYLASE-RELATED"/>
    <property type="match status" value="1"/>
</dbReference>
<evidence type="ECO:0000313" key="7">
    <source>
        <dbReference type="EMBL" id="EDZ96797.1"/>
    </source>
</evidence>
<sequence>MPRKNTPKKLKEVQDYTHNKQHPQRPDIGTESQFQKPKPPVTYRYDSSLAPELNWDENPAREKAEALITKILNATSLEEAQAAALELKSMGEPFLNWSGKAERSSLEVPTLPLFVHERLSTRAIIETLKSHQKGDNQLNLFDLFNDPEWSITDQILRAYEYQGNWVNRMILGDSLITMNSLVQYEGMAGKVQMIYMDPPYGVKFGSNFQPFVKKRDVKHNEDEHFTREPEMVKAYRDTWELGLHSYLSYLRDRLLLARELLTESGSVFVQISDENVHHVRELMDEVFGAENFFSFISYKTSSPLGAKRLPSVCDYLLWYAKDKEKVKFKQVFEQKDFGEGTEFTWIEEPNGERRKMTTEERLKPQNIPSGYKIFSRGVLFSSGYAPSCIYEFEFDGLNYKTSTKSWRTHKNGMQKLIANHRLIRIGSLPYFVQYYSDFSLQPLRNIWSDTRPAMSKQYVVETQPKIIERCLLMTTDPGDIVLDITCGSGTTAYVAEQWGRRWITCDVSRVPLALARQRLLTATFPWYELKDGNSPSGGFVYKRKQNKKGEEVGGIVPHITLKSIANDEPSTEEILVDRPEVDNSIVRVCSPFTIEGTIPPPVDMENQEEPETEAVVIENHRSYEQRMLEILRKSPILHLPQNRTIRLYQVRETARSRNLSAEAMTQARDLEIAETGETEKAIAFLFGPENGAIAERTVFEAAREAHSKKYAHLFVIGFAISAIARQFVEHCKDTMSIPATYIQATPDLLMGDLLKHMKSSQIFSVCGLPEIKVHRTEDGKYQVELLGLDVFDPTTMEVESQPGKNVPAWFLDTDYNGLCFHVNQAFFPRTSAWEGIKKALKGTYDDEVWEHLAGTKSAPFEPGEYKEIAVKVIDDRGNELLVTEKI</sequence>